<dbReference type="AlphaFoldDB" id="A0ABD6ERW2"/>
<organism evidence="1 2">
    <name type="scientific">Gnathostoma spinigerum</name>
    <dbReference type="NCBI Taxonomy" id="75299"/>
    <lineage>
        <taxon>Eukaryota</taxon>
        <taxon>Metazoa</taxon>
        <taxon>Ecdysozoa</taxon>
        <taxon>Nematoda</taxon>
        <taxon>Chromadorea</taxon>
        <taxon>Rhabditida</taxon>
        <taxon>Spirurina</taxon>
        <taxon>Gnathostomatomorpha</taxon>
        <taxon>Gnathostomatoidea</taxon>
        <taxon>Gnathostomatidae</taxon>
        <taxon>Gnathostoma</taxon>
    </lineage>
</organism>
<reference evidence="1 2" key="1">
    <citation type="submission" date="2024-08" db="EMBL/GenBank/DDBJ databases">
        <title>Gnathostoma spinigerum genome.</title>
        <authorList>
            <person name="Gonzalez-Bertolin B."/>
            <person name="Monzon S."/>
            <person name="Zaballos A."/>
            <person name="Jimenez P."/>
            <person name="Dekumyoy P."/>
            <person name="Varona S."/>
            <person name="Cuesta I."/>
            <person name="Sumanam S."/>
            <person name="Adisakwattana P."/>
            <person name="Gasser R.B."/>
            <person name="Hernandez-Gonzalez A."/>
            <person name="Young N.D."/>
            <person name="Perteguer M.J."/>
        </authorList>
    </citation>
    <scope>NUCLEOTIDE SEQUENCE [LARGE SCALE GENOMIC DNA]</scope>
    <source>
        <strain evidence="1">AL3</strain>
        <tissue evidence="1">Liver</tissue>
    </source>
</reference>
<gene>
    <name evidence="1" type="ORF">AB6A40_008994</name>
</gene>
<sequence>MALFSMRELVNHQTTRAFYPNTREYPSASIVCGFRQWSLVSGAKQLVYPSTFTCKSLRRNFSATVSSDFSSIPDCIGQHQYKVCARFTRQTETNFQLSTSRLKVIIFIGSKNV</sequence>
<keyword evidence="2" id="KW-1185">Reference proteome</keyword>
<accession>A0ABD6ERW2</accession>
<name>A0ABD6ERW2_9BILA</name>
<dbReference type="EMBL" id="JBGFUD010008929">
    <property type="protein sequence ID" value="MFH4982285.1"/>
    <property type="molecule type" value="Genomic_DNA"/>
</dbReference>
<evidence type="ECO:0000313" key="2">
    <source>
        <dbReference type="Proteomes" id="UP001608902"/>
    </source>
</evidence>
<protein>
    <submittedName>
        <fullName evidence="1">Uncharacterized protein</fullName>
    </submittedName>
</protein>
<comment type="caution">
    <text evidence="1">The sequence shown here is derived from an EMBL/GenBank/DDBJ whole genome shotgun (WGS) entry which is preliminary data.</text>
</comment>
<dbReference type="Proteomes" id="UP001608902">
    <property type="component" value="Unassembled WGS sequence"/>
</dbReference>
<evidence type="ECO:0000313" key="1">
    <source>
        <dbReference type="EMBL" id="MFH4982285.1"/>
    </source>
</evidence>
<proteinExistence type="predicted"/>